<dbReference type="Gene3D" id="3.40.50.300">
    <property type="entry name" value="P-loop containing nucleotide triphosphate hydrolases"/>
    <property type="match status" value="1"/>
</dbReference>
<keyword evidence="2" id="KW-0547">Nucleotide-binding</keyword>
<name>A0A4V1Q7D6_9ACTN</name>
<proteinExistence type="inferred from homology"/>
<organism evidence="5 6">
    <name type="scientific">Propioniciclava flava</name>
    <dbReference type="NCBI Taxonomy" id="2072026"/>
    <lineage>
        <taxon>Bacteria</taxon>
        <taxon>Bacillati</taxon>
        <taxon>Actinomycetota</taxon>
        <taxon>Actinomycetes</taxon>
        <taxon>Propionibacteriales</taxon>
        <taxon>Propionibacteriaceae</taxon>
        <taxon>Propioniciclava</taxon>
    </lineage>
</organism>
<dbReference type="Proteomes" id="UP000290624">
    <property type="component" value="Unassembled WGS sequence"/>
</dbReference>
<evidence type="ECO:0000259" key="4">
    <source>
        <dbReference type="PROSITE" id="PS50051"/>
    </source>
</evidence>
<dbReference type="InterPro" id="IPR027417">
    <property type="entry name" value="P-loop_NTPase"/>
</dbReference>
<dbReference type="PANTHER" id="PTHR32039:SF7">
    <property type="entry name" value="COMPETENCE PROTEIN COMM"/>
    <property type="match status" value="1"/>
</dbReference>
<dbReference type="NCBIfam" id="TIGR00368">
    <property type="entry name" value="YifB family Mg chelatase-like AAA ATPase"/>
    <property type="match status" value="1"/>
</dbReference>
<reference evidence="5 6" key="1">
    <citation type="submission" date="2018-01" db="EMBL/GenBank/DDBJ databases">
        <title>Lactibacter flavus gen. nov., sp. nov., a novel bacterium of the family Propionibacteriaceae isolated from raw milk and dairy products.</title>
        <authorList>
            <person name="Wenning M."/>
            <person name="Breitenwieser F."/>
            <person name="Huptas C."/>
            <person name="von Neubeck M."/>
            <person name="Busse H.-J."/>
            <person name="Scherer S."/>
        </authorList>
    </citation>
    <scope>NUCLEOTIDE SEQUENCE [LARGE SCALE GENOMIC DNA]</scope>
    <source>
        <strain evidence="5 6">VG341</strain>
    </source>
</reference>
<keyword evidence="6" id="KW-1185">Reference proteome</keyword>
<dbReference type="OrthoDB" id="9813147at2"/>
<protein>
    <submittedName>
        <fullName evidence="5">Mg chelatase-like protein</fullName>
    </submittedName>
</protein>
<dbReference type="EMBL" id="PPCV01000005">
    <property type="protein sequence ID" value="RXW32218.1"/>
    <property type="molecule type" value="Genomic_DNA"/>
</dbReference>
<gene>
    <name evidence="5" type="ORF">C1706_09070</name>
</gene>
<comment type="caution">
    <text evidence="5">The sequence shown here is derived from an EMBL/GenBank/DDBJ whole genome shotgun (WGS) entry which is preliminary data.</text>
</comment>
<dbReference type="InterPro" id="IPR014721">
    <property type="entry name" value="Ribsml_uS5_D2-typ_fold_subgr"/>
</dbReference>
<dbReference type="InterPro" id="IPR001208">
    <property type="entry name" value="MCM_dom"/>
</dbReference>
<evidence type="ECO:0000256" key="2">
    <source>
        <dbReference type="ARBA" id="ARBA00022741"/>
    </source>
</evidence>
<evidence type="ECO:0000256" key="3">
    <source>
        <dbReference type="ARBA" id="ARBA00022840"/>
    </source>
</evidence>
<sequence>MDATVVDVEAVVGGGLPRTVIVGLPDAALHEAGDRCRAALTQAGFTWPDQRVTINLSPASLPKAGTHFDIAIAAAVLTAATLLPAGRLQGTVFLGELGLNARVRSVRGVLPAVLAAANAGFTRAVVPAAHVHEASLVEGIEVVGVNTLHDVATWLRGGEVPLPAPEPAETVEEHQWDLVDVAGQLEARWAIEVAAAGRHHVFLTGPPGVGKTLLAERLPGILPELSPSEALEVAAIRSVSGLALGTQLSRRAPFSAPHHSASVAAMVGGGARIAQPGAISLAHRGILFLDEAPEFSPRALDALRTPLESGRVELARSLASTSYPARFQLVLAANPCPCGHAGQAGVHCECTPMAVRRYGARLSGPILDRVDIIAPLRPMTKSYLRAAGSTGEPSAAVAARVAEARERQRVRLEPVGCRTNAEVPGSVLRTSLPRPEGVDLLEATMTRGLLSLRGLDKVLRLAWTIADLNGADRPRLDHVRAAIALRRGEDQAGVVS</sequence>
<dbReference type="Pfam" id="PF01078">
    <property type="entry name" value="Mg_chelatase"/>
    <property type="match status" value="1"/>
</dbReference>
<dbReference type="InterPro" id="IPR004482">
    <property type="entry name" value="Mg_chelat-rel"/>
</dbReference>
<dbReference type="AlphaFoldDB" id="A0A4V1Q7D6"/>
<evidence type="ECO:0000256" key="1">
    <source>
        <dbReference type="ARBA" id="ARBA00006354"/>
    </source>
</evidence>
<dbReference type="SMART" id="SM00382">
    <property type="entry name" value="AAA"/>
    <property type="match status" value="1"/>
</dbReference>
<feature type="domain" description="MCM C-terminal AAA(+) ATPase" evidence="4">
    <location>
        <begin position="255"/>
        <end position="373"/>
    </location>
</feature>
<keyword evidence="3" id="KW-0067">ATP-binding</keyword>
<evidence type="ECO:0000313" key="6">
    <source>
        <dbReference type="Proteomes" id="UP000290624"/>
    </source>
</evidence>
<dbReference type="SUPFAM" id="SSF54211">
    <property type="entry name" value="Ribosomal protein S5 domain 2-like"/>
    <property type="match status" value="1"/>
</dbReference>
<dbReference type="Gene3D" id="3.30.230.10">
    <property type="match status" value="1"/>
</dbReference>
<dbReference type="SUPFAM" id="SSF52540">
    <property type="entry name" value="P-loop containing nucleoside triphosphate hydrolases"/>
    <property type="match status" value="1"/>
</dbReference>
<dbReference type="Pfam" id="PF13335">
    <property type="entry name" value="Mg_chelatase_C"/>
    <property type="match status" value="1"/>
</dbReference>
<dbReference type="InterPro" id="IPR045006">
    <property type="entry name" value="CHLI-like"/>
</dbReference>
<dbReference type="InterPro" id="IPR025158">
    <property type="entry name" value="Mg_chelat-rel_C"/>
</dbReference>
<dbReference type="PROSITE" id="PS50051">
    <property type="entry name" value="MCM_2"/>
    <property type="match status" value="1"/>
</dbReference>
<comment type="similarity">
    <text evidence="1">Belongs to the Mg-chelatase subunits D/I family. ComM subfamily.</text>
</comment>
<dbReference type="InterPro" id="IPR020568">
    <property type="entry name" value="Ribosomal_Su5_D2-typ_SF"/>
</dbReference>
<dbReference type="Pfam" id="PF13541">
    <property type="entry name" value="ChlI"/>
    <property type="match status" value="1"/>
</dbReference>
<dbReference type="GO" id="GO:0005524">
    <property type="term" value="F:ATP binding"/>
    <property type="evidence" value="ECO:0007669"/>
    <property type="project" value="UniProtKB-KW"/>
</dbReference>
<evidence type="ECO:0000313" key="5">
    <source>
        <dbReference type="EMBL" id="RXW32218.1"/>
    </source>
</evidence>
<dbReference type="GO" id="GO:0003677">
    <property type="term" value="F:DNA binding"/>
    <property type="evidence" value="ECO:0007669"/>
    <property type="project" value="InterPro"/>
</dbReference>
<dbReference type="CDD" id="cd00009">
    <property type="entry name" value="AAA"/>
    <property type="match status" value="1"/>
</dbReference>
<dbReference type="PANTHER" id="PTHR32039">
    <property type="entry name" value="MAGNESIUM-CHELATASE SUBUNIT CHLI"/>
    <property type="match status" value="1"/>
</dbReference>
<dbReference type="InterPro" id="IPR003593">
    <property type="entry name" value="AAA+_ATPase"/>
</dbReference>
<accession>A0A4V1Q7D6</accession>
<dbReference type="InterPro" id="IPR000523">
    <property type="entry name" value="Mg_chelatse_chII-like_cat_dom"/>
</dbReference>